<comment type="caution">
    <text evidence="1">The sequence shown here is derived from an EMBL/GenBank/DDBJ whole genome shotgun (WGS) entry which is preliminary data.</text>
</comment>
<organism evidence="1 2">
    <name type="scientific">Halomonas citrativorans</name>
    <dbReference type="NCBI Taxonomy" id="2742612"/>
    <lineage>
        <taxon>Bacteria</taxon>
        <taxon>Pseudomonadati</taxon>
        <taxon>Pseudomonadota</taxon>
        <taxon>Gammaproteobacteria</taxon>
        <taxon>Oceanospirillales</taxon>
        <taxon>Halomonadaceae</taxon>
        <taxon>Halomonas</taxon>
    </lineage>
</organism>
<gene>
    <name evidence="1" type="ORF">CZ787_17070</name>
</gene>
<dbReference type="Proteomes" id="UP000196331">
    <property type="component" value="Unassembled WGS sequence"/>
</dbReference>
<evidence type="ECO:0000313" key="1">
    <source>
        <dbReference type="EMBL" id="SJN14823.1"/>
    </source>
</evidence>
<dbReference type="EMBL" id="FUKM01000057">
    <property type="protein sequence ID" value="SJN14823.1"/>
    <property type="molecule type" value="Genomic_DNA"/>
</dbReference>
<dbReference type="Pfam" id="PF08843">
    <property type="entry name" value="AbiEii"/>
    <property type="match status" value="1"/>
</dbReference>
<dbReference type="Gene3D" id="3.10.450.620">
    <property type="entry name" value="JHP933, nucleotidyltransferase-like core domain"/>
    <property type="match status" value="1"/>
</dbReference>
<sequence>MIESVDFKSLVDQVMQDAALGHMRPVIEKELLHYDLLYALDKESMLDGLTFQGGTSLRLCYGGSRFSEDLDFAGGVDFTSRKLADMKICLEDYLSKRYGLEITVKEPASLKQDPMYAELKIDKWQIGITTSPDRRDLPKQRVKLEVANIPAHTKTARPLVRNYEFLPDGYEDLLIMVETRDEIMADKLFSLPATERYVRNRDIWDLAWLAQRGAEVDSELVKQKMVDYRLDDYPVRLDKMLARIPGIIAGKSFHDEMKRFLPADVYERTLGQDKFQTYLTATLTDQLITVKTALGLEQSAEPSFRM</sequence>
<proteinExistence type="predicted"/>
<protein>
    <recommendedName>
        <fullName evidence="3">Nucleotidyl transferase AbiEii/AbiGii toxin family protein</fullName>
    </recommendedName>
</protein>
<dbReference type="InterPro" id="IPR014942">
    <property type="entry name" value="AbiEii"/>
</dbReference>
<accession>A0A1R4I665</accession>
<evidence type="ECO:0008006" key="3">
    <source>
        <dbReference type="Google" id="ProtNLM"/>
    </source>
</evidence>
<evidence type="ECO:0000313" key="2">
    <source>
        <dbReference type="Proteomes" id="UP000196331"/>
    </source>
</evidence>
<reference evidence="1 2" key="1">
    <citation type="submission" date="2017-02" db="EMBL/GenBank/DDBJ databases">
        <authorList>
            <person name="Dridi B."/>
        </authorList>
    </citation>
    <scope>NUCLEOTIDE SEQUENCE [LARGE SCALE GENOMIC DNA]</scope>
    <source>
        <strain evidence="1 2">JB380</strain>
    </source>
</reference>
<dbReference type="AlphaFoldDB" id="A0A1R4I665"/>
<name>A0A1R4I665_9GAMM</name>